<dbReference type="Proteomes" id="UP000793456">
    <property type="component" value="Chromosome VIII"/>
</dbReference>
<keyword evidence="2" id="KW-1185">Reference proteome</keyword>
<accession>A0ACD3RA56</accession>
<proteinExistence type="predicted"/>
<gene>
    <name evidence="1" type="ORF">E3U43_013755</name>
</gene>
<dbReference type="EMBL" id="CM011681">
    <property type="protein sequence ID" value="TMS16462.1"/>
    <property type="molecule type" value="Genomic_DNA"/>
</dbReference>
<protein>
    <submittedName>
        <fullName evidence="1">Uncharacterized protein</fullName>
    </submittedName>
</protein>
<sequence>MLQTGRALLRLNGEKLARMGLVQETLRQELLQQVLQLQVQEEGRNLQLLSRARLRRDPSMALTSRCRLRGRKIATETECGNTMSSRSDSGSGEDSLDRLLPPAVAPRRKSATSLSKSEPPLLRTGTRTIYTAGRPPCASGKTTVANKIIEALDVPWVVLLSMDSFYKVLSPDEQALAASNDYNFDHPGAFDFELLVATLRKLKQGKSCEDPGVRFHHARKTERLALILEKLKLTVHEAAFCFEQFWFSFFFMQKNVYGASVIIFEGIMSFADKELLQLLDMKIFVDTDSDIRLVRRLRRDITERGRDIEGVIKQYNKFVKPAFEQYIEPTMRLADIVVPRGGGNMVAIDLIVQHVHSQLEEVSGQNAARLSWPPAQQTQPLPQTLSVLESTPQVKGLHTIIRYRRVRVRVLMSVSTMNKETSRDEFIFYSKRLMRLLIEHALTFLPSQTCVVQTPQGHEYEGRSYNGKGITGVSVLRAGETMEPALRAVCKDVRIGKILIQTNLDSGEPELHYLRLPKDISEDHVILMDSTVSTGAAAMMAVRVLLDHEVQEDKIVLVSLLMAELGVHSVAYAFPEVKIITTAVDKSLDDLLHVIPGIGDFGDRYFGTDGTDSWSDEDQEQPSY</sequence>
<name>A0ACD3RA56_LARCR</name>
<reference evidence="1" key="1">
    <citation type="submission" date="2018-11" db="EMBL/GenBank/DDBJ databases">
        <title>The sequence and de novo assembly of Larimichthys crocea genome using PacBio and Hi-C technologies.</title>
        <authorList>
            <person name="Xu P."/>
            <person name="Chen B."/>
            <person name="Zhou Z."/>
            <person name="Ke Q."/>
            <person name="Wu Y."/>
            <person name="Bai H."/>
            <person name="Pu F."/>
        </authorList>
    </citation>
    <scope>NUCLEOTIDE SEQUENCE</scope>
    <source>
        <tissue evidence="1">Muscle</tissue>
    </source>
</reference>
<evidence type="ECO:0000313" key="1">
    <source>
        <dbReference type="EMBL" id="TMS16462.1"/>
    </source>
</evidence>
<organism evidence="1 2">
    <name type="scientific">Larimichthys crocea</name>
    <name type="common">Large yellow croaker</name>
    <name type="synonym">Pseudosciaena crocea</name>
    <dbReference type="NCBI Taxonomy" id="215358"/>
    <lineage>
        <taxon>Eukaryota</taxon>
        <taxon>Metazoa</taxon>
        <taxon>Chordata</taxon>
        <taxon>Craniata</taxon>
        <taxon>Vertebrata</taxon>
        <taxon>Euteleostomi</taxon>
        <taxon>Actinopterygii</taxon>
        <taxon>Neopterygii</taxon>
        <taxon>Teleostei</taxon>
        <taxon>Neoteleostei</taxon>
        <taxon>Acanthomorphata</taxon>
        <taxon>Eupercaria</taxon>
        <taxon>Sciaenidae</taxon>
        <taxon>Larimichthys</taxon>
    </lineage>
</organism>
<evidence type="ECO:0000313" key="2">
    <source>
        <dbReference type="Proteomes" id="UP000793456"/>
    </source>
</evidence>
<comment type="caution">
    <text evidence="1">The sequence shown here is derived from an EMBL/GenBank/DDBJ whole genome shotgun (WGS) entry which is preliminary data.</text>
</comment>